<evidence type="ECO:0000313" key="2">
    <source>
        <dbReference type="Proteomes" id="UP000006868"/>
    </source>
</evidence>
<dbReference type="PATRIC" id="fig|886882.15.peg.5932"/>
<protein>
    <submittedName>
        <fullName evidence="1">Uncharacterized protein</fullName>
    </submittedName>
</protein>
<reference evidence="1 2" key="1">
    <citation type="journal article" date="2011" name="J. Bacteriol.">
        <title>Complete genome sequence of Paenibacillus polymyxa SC2, a strain of plant growth-promoting Rhizobacterium with broad-spectrum antimicrobial activity.</title>
        <authorList>
            <person name="Ma M."/>
            <person name="Wang C."/>
            <person name="Ding Y."/>
            <person name="Li L."/>
            <person name="Shen D."/>
            <person name="Jiang X."/>
            <person name="Guan D."/>
            <person name="Cao F."/>
            <person name="Chen H."/>
            <person name="Feng R."/>
            <person name="Wang X."/>
            <person name="Ge Y."/>
            <person name="Yao L."/>
            <person name="Bing X."/>
            <person name="Yang X."/>
            <person name="Li J."/>
            <person name="Du B."/>
        </authorList>
    </citation>
    <scope>NUCLEOTIDE SEQUENCE [LARGE SCALE GENOMIC DNA]</scope>
    <source>
        <strain evidence="1 2">SC2</strain>
        <plasmid evidence="2">pSC2</plasmid>
    </source>
</reference>
<dbReference type="RefSeq" id="WP_013385828.1">
    <property type="nucleotide sequence ID" value="NC_014628.2"/>
</dbReference>
<dbReference type="KEGG" id="ppm:PPSC2_27985"/>
<evidence type="ECO:0000313" key="1">
    <source>
        <dbReference type="EMBL" id="ADO59414.1"/>
    </source>
</evidence>
<geneLocation type="plasmid" evidence="1 2">
    <name>pSC2</name>
</geneLocation>
<accession>E3EK87</accession>
<dbReference type="AlphaFoldDB" id="E3EK87"/>
<gene>
    <name evidence="1" type="ORF">PPSC2_27985</name>
</gene>
<keyword evidence="1" id="KW-0614">Plasmid</keyword>
<dbReference type="EMBL" id="CP002214">
    <property type="protein sequence ID" value="ADO59414.1"/>
    <property type="molecule type" value="Genomic_DNA"/>
</dbReference>
<dbReference type="HOGENOM" id="CLU_2288775_0_0_9"/>
<organism evidence="1 2">
    <name type="scientific">Paenibacillus polymyxa (strain SC2)</name>
    <name type="common">Bacillus polymyxa</name>
    <dbReference type="NCBI Taxonomy" id="886882"/>
    <lineage>
        <taxon>Bacteria</taxon>
        <taxon>Bacillati</taxon>
        <taxon>Bacillota</taxon>
        <taxon>Bacilli</taxon>
        <taxon>Bacillales</taxon>
        <taxon>Paenibacillaceae</taxon>
        <taxon>Paenibacillus</taxon>
    </lineage>
</organism>
<name>E3EK87_PAEPS</name>
<proteinExistence type="predicted"/>
<dbReference type="Proteomes" id="UP000006868">
    <property type="component" value="Plasmid pSC2"/>
</dbReference>
<sequence>MLRNIFGKLLGKKEEAVKIDMGSVIDALSRRRWDCEVVQPNVVVVKEKYRNHQRDFSRLFLNFMGDEVQFKDERGQQITKIPSSVKVESMYSVLKNITNVI</sequence>